<dbReference type="GO" id="GO:0030170">
    <property type="term" value="F:pyridoxal phosphate binding"/>
    <property type="evidence" value="ECO:0007669"/>
    <property type="project" value="TreeGrafter"/>
</dbReference>
<dbReference type="SUPFAM" id="SSF53335">
    <property type="entry name" value="S-adenosyl-L-methionine-dependent methyltransferases"/>
    <property type="match status" value="1"/>
</dbReference>
<accession>A0A0F6VZ79</accession>
<evidence type="ECO:0000313" key="5">
    <source>
        <dbReference type="Proteomes" id="UP000034883"/>
    </source>
</evidence>
<dbReference type="InterPro" id="IPR015422">
    <property type="entry name" value="PyrdxlP-dep_Trfase_small"/>
</dbReference>
<dbReference type="RefSeq" id="WP_053230679.1">
    <property type="nucleotide sequence ID" value="NZ_CP011125.1"/>
</dbReference>
<dbReference type="InterPro" id="IPR015424">
    <property type="entry name" value="PyrdxlP-dep_Trfase"/>
</dbReference>
<dbReference type="Pfam" id="PF01041">
    <property type="entry name" value="DegT_DnrJ_EryC1"/>
    <property type="match status" value="1"/>
</dbReference>
<dbReference type="OrthoDB" id="9771070at2"/>
<evidence type="ECO:0000256" key="1">
    <source>
        <dbReference type="ARBA" id="ARBA00037999"/>
    </source>
</evidence>
<dbReference type="InterPro" id="IPR029063">
    <property type="entry name" value="SAM-dependent_MTases_sf"/>
</dbReference>
<dbReference type="Pfam" id="PF13649">
    <property type="entry name" value="Methyltransf_25"/>
    <property type="match status" value="1"/>
</dbReference>
<dbReference type="EMBL" id="CP011125">
    <property type="protein sequence ID" value="AKF03221.1"/>
    <property type="molecule type" value="Genomic_DNA"/>
</dbReference>
<dbReference type="Gene3D" id="2.20.130.10">
    <property type="entry name" value="CAC2371-like domains"/>
    <property type="match status" value="1"/>
</dbReference>
<reference evidence="4 5" key="1">
    <citation type="submission" date="2015-03" db="EMBL/GenBank/DDBJ databases">
        <title>Genome assembly of Sandaracinus amylolyticus DSM 53668.</title>
        <authorList>
            <person name="Sharma G."/>
            <person name="Subramanian S."/>
        </authorList>
    </citation>
    <scope>NUCLEOTIDE SEQUENCE [LARGE SCALE GENOMIC DNA]</scope>
    <source>
        <strain evidence="4 5">DSM 53668</strain>
    </source>
</reference>
<dbReference type="KEGG" id="samy:DB32_000370"/>
<evidence type="ECO:0000313" key="4">
    <source>
        <dbReference type="EMBL" id="AKF03221.1"/>
    </source>
</evidence>
<dbReference type="CDD" id="cd02440">
    <property type="entry name" value="AdoMet_MTases"/>
    <property type="match status" value="1"/>
</dbReference>
<dbReference type="InterPro" id="IPR000653">
    <property type="entry name" value="DegT/StrS_aminotransferase"/>
</dbReference>
<dbReference type="GO" id="GO:0008483">
    <property type="term" value="F:transaminase activity"/>
    <property type="evidence" value="ECO:0007669"/>
    <property type="project" value="UniProtKB-KW"/>
</dbReference>
<dbReference type="Gene3D" id="3.40.50.150">
    <property type="entry name" value="Vaccinia Virus protein VP39"/>
    <property type="match status" value="1"/>
</dbReference>
<dbReference type="Gene3D" id="3.90.1150.10">
    <property type="entry name" value="Aspartate Aminotransferase, domain 1"/>
    <property type="match status" value="1"/>
</dbReference>
<keyword evidence="4" id="KW-0808">Transferase</keyword>
<dbReference type="InterPro" id="IPR015421">
    <property type="entry name" value="PyrdxlP-dep_Trfase_major"/>
</dbReference>
<dbReference type="STRING" id="927083.DB32_000370"/>
<evidence type="ECO:0000256" key="2">
    <source>
        <dbReference type="RuleBase" id="RU004508"/>
    </source>
</evidence>
<dbReference type="AlphaFoldDB" id="A0A0F6VZ79"/>
<keyword evidence="4" id="KW-0032">Aminotransferase</keyword>
<gene>
    <name evidence="4" type="ORF">DB32_000370</name>
</gene>
<dbReference type="Gene3D" id="3.40.640.10">
    <property type="entry name" value="Type I PLP-dependent aspartate aminotransferase-like (Major domain)"/>
    <property type="match status" value="1"/>
</dbReference>
<comment type="similarity">
    <text evidence="1 2">Belongs to the DegT/DnrJ/EryC1 family.</text>
</comment>
<dbReference type="Proteomes" id="UP000034883">
    <property type="component" value="Chromosome"/>
</dbReference>
<dbReference type="PANTHER" id="PTHR30244:SF34">
    <property type="entry name" value="DTDP-4-AMINO-4,6-DIDEOXYGALACTOSE TRANSAMINASE"/>
    <property type="match status" value="1"/>
</dbReference>
<organism evidence="4 5">
    <name type="scientific">Sandaracinus amylolyticus</name>
    <dbReference type="NCBI Taxonomy" id="927083"/>
    <lineage>
        <taxon>Bacteria</taxon>
        <taxon>Pseudomonadati</taxon>
        <taxon>Myxococcota</taxon>
        <taxon>Polyangia</taxon>
        <taxon>Polyangiales</taxon>
        <taxon>Sandaracinaceae</taxon>
        <taxon>Sandaracinus</taxon>
    </lineage>
</organism>
<sequence length="626" mass="67475">MREYDEHIPVYAPSVTDEDAEAVAMAVRAGTLSGVTRPVREFERGFAAYCGAPAAVAVSSGTAALELALIALRIGPGDEVICPSLTIISCVRAILAVGATPVLVDVDPTTWCIDIGAALARVGPRTRALLAVHLFGHPVDLDPLRDARSAGVVVVEDAAQAIGAEVQVAGAWRRCGGADELAAFSFYANKTITTGEGGMLLGRDAPTIERARDAASLFFGRDDRFRHDEIGHNYRMSGVNAALGLSQLARVAETIARKRAVDDAYRARLADVPQVRFAVAHPRARPVPWMTAVVVDGVASDELRGVLARSNIETRGFFVGMHEQPALRDRGVVIDAQFPITEHATRHGLLLPSSPQLREQEIDRVCDALRAALRRSNVFRAGYAELYDAIYADKRYDEEVAAFHRVVQRFDETPVRRVLDLGCGTGRHARALASSGVVVTGVDRSASMLAIAAARNAGVLGVDFVHADIETFAIDAAPFDAALMMFAVLGYLADDDALARALTNVRRHLRAGALLVADVWHAPAVIADPPVERALVLETPAGRRTRRARPTQDAARRTVTVHYALEDDRGRELAREDHVVRYFDEPELRIALSRGGFELVHVGAWPAIESPPSSASYVACIVARAV</sequence>
<keyword evidence="2" id="KW-0663">Pyridoxal phosphate</keyword>
<feature type="domain" description="Methyltransferase" evidence="3">
    <location>
        <begin position="418"/>
        <end position="512"/>
    </location>
</feature>
<dbReference type="InterPro" id="IPR041698">
    <property type="entry name" value="Methyltransf_25"/>
</dbReference>
<evidence type="ECO:0000259" key="3">
    <source>
        <dbReference type="Pfam" id="PF13649"/>
    </source>
</evidence>
<name>A0A0F6VZ79_9BACT</name>
<dbReference type="SUPFAM" id="SSF53383">
    <property type="entry name" value="PLP-dependent transferases"/>
    <property type="match status" value="1"/>
</dbReference>
<dbReference type="PANTHER" id="PTHR30244">
    <property type="entry name" value="TRANSAMINASE"/>
    <property type="match status" value="1"/>
</dbReference>
<protein>
    <submittedName>
        <fullName evidence="4">DegT/DnrJ/EryC1/StrS aminotransferase</fullName>
    </submittedName>
</protein>
<dbReference type="CDD" id="cd00616">
    <property type="entry name" value="AHBA_syn"/>
    <property type="match status" value="1"/>
</dbReference>
<proteinExistence type="inferred from homology"/>
<dbReference type="GO" id="GO:0000271">
    <property type="term" value="P:polysaccharide biosynthetic process"/>
    <property type="evidence" value="ECO:0007669"/>
    <property type="project" value="TreeGrafter"/>
</dbReference>
<keyword evidence="5" id="KW-1185">Reference proteome</keyword>